<dbReference type="GO" id="GO:0004725">
    <property type="term" value="F:protein tyrosine phosphatase activity"/>
    <property type="evidence" value="ECO:0007669"/>
    <property type="project" value="TreeGrafter"/>
</dbReference>
<dbReference type="OMA" id="RRIDWEN"/>
<dbReference type="HOGENOM" id="CLU_107716_0_0_1"/>
<dbReference type="Gene3D" id="3.40.250.10">
    <property type="entry name" value="Rhodanese-like domain"/>
    <property type="match status" value="1"/>
</dbReference>
<dbReference type="SUPFAM" id="SSF52821">
    <property type="entry name" value="Rhodanese/Cell cycle control phosphatase"/>
    <property type="match status" value="1"/>
</dbReference>
<dbReference type="PANTHER" id="PTHR10828:SF50">
    <property type="entry name" value="REDUCTASE (ARC2), PUTATIVE (AFU_ORTHOLOGUE AFUA_6G13400)-RELATED"/>
    <property type="match status" value="1"/>
</dbReference>
<dbReference type="PROSITE" id="PS50206">
    <property type="entry name" value="RHODANESE_3"/>
    <property type="match status" value="1"/>
</dbReference>
<reference evidence="2 3" key="1">
    <citation type="journal article" date="2011" name="PLoS Pathog.">
        <title>Genomic and proteomic analyses of the fungus Arthrobotrys oligospora provide insights into nematode-trap formation.</title>
        <authorList>
            <person name="Yang J."/>
            <person name="Wang L."/>
            <person name="Ji X."/>
            <person name="Feng Y."/>
            <person name="Li X."/>
            <person name="Zou C."/>
            <person name="Xu J."/>
            <person name="Ren Y."/>
            <person name="Mi Q."/>
            <person name="Wu J."/>
            <person name="Liu S."/>
            <person name="Liu Y."/>
            <person name="Huang X."/>
            <person name="Wang H."/>
            <person name="Niu X."/>
            <person name="Li J."/>
            <person name="Liang L."/>
            <person name="Luo Y."/>
            <person name="Ji K."/>
            <person name="Zhou W."/>
            <person name="Yu Z."/>
            <person name="Li G."/>
            <person name="Liu Y."/>
            <person name="Li L."/>
            <person name="Qiao M."/>
            <person name="Feng L."/>
            <person name="Zhang K.-Q."/>
        </authorList>
    </citation>
    <scope>NUCLEOTIDE SEQUENCE [LARGE SCALE GENOMIC DNA]</scope>
    <source>
        <strain evidence="3">ATCC 24927 / CBS 115.81 / DSM 1491</strain>
    </source>
</reference>
<evidence type="ECO:0000259" key="1">
    <source>
        <dbReference type="PROSITE" id="PS50206"/>
    </source>
</evidence>
<dbReference type="InParanoid" id="G1X9D2"/>
<dbReference type="OrthoDB" id="8300214at2759"/>
<dbReference type="GO" id="GO:0005634">
    <property type="term" value="C:nucleus"/>
    <property type="evidence" value="ECO:0007669"/>
    <property type="project" value="TreeGrafter"/>
</dbReference>
<dbReference type="InterPro" id="IPR036873">
    <property type="entry name" value="Rhodanese-like_dom_sf"/>
</dbReference>
<evidence type="ECO:0000313" key="2">
    <source>
        <dbReference type="EMBL" id="EGX50164.1"/>
    </source>
</evidence>
<dbReference type="STRING" id="756982.G1X9D2"/>
<organism evidence="2 3">
    <name type="scientific">Arthrobotrys oligospora (strain ATCC 24927 / CBS 115.81 / DSM 1491)</name>
    <name type="common">Nematode-trapping fungus</name>
    <name type="synonym">Didymozoophaga oligospora</name>
    <dbReference type="NCBI Taxonomy" id="756982"/>
    <lineage>
        <taxon>Eukaryota</taxon>
        <taxon>Fungi</taxon>
        <taxon>Dikarya</taxon>
        <taxon>Ascomycota</taxon>
        <taxon>Pezizomycotina</taxon>
        <taxon>Orbiliomycetes</taxon>
        <taxon>Orbiliales</taxon>
        <taxon>Orbiliaceae</taxon>
        <taxon>Orbilia</taxon>
        <taxon>Orbilia oligospora</taxon>
    </lineage>
</organism>
<dbReference type="InterPro" id="IPR001763">
    <property type="entry name" value="Rhodanese-like_dom"/>
</dbReference>
<dbReference type="AlphaFoldDB" id="G1X9D2"/>
<dbReference type="GeneID" id="22891997"/>
<keyword evidence="3" id="KW-1185">Reference proteome</keyword>
<feature type="domain" description="Rhodanese" evidence="1">
    <location>
        <begin position="69"/>
        <end position="169"/>
    </location>
</feature>
<comment type="caution">
    <text evidence="2">The sequence shown here is derived from an EMBL/GenBank/DDBJ whole genome shotgun (WGS) entry which is preliminary data.</text>
</comment>
<accession>G1X9D2</accession>
<dbReference type="eggNOG" id="ENOG502S879">
    <property type="taxonomic scope" value="Eukaryota"/>
</dbReference>
<evidence type="ECO:0000313" key="3">
    <source>
        <dbReference type="Proteomes" id="UP000008784"/>
    </source>
</evidence>
<dbReference type="FunCoup" id="G1X9D2">
    <property type="interactions" value="45"/>
</dbReference>
<dbReference type="SMART" id="SM00450">
    <property type="entry name" value="RHOD"/>
    <property type="match status" value="1"/>
</dbReference>
<sequence length="200" mass="22589">MLLQRSYLFETPVKILSNRLPTKPMDSERSAVAPPAPWYSAYPAPRSDTPNKITSGEVLELLNGVDVSGAQDFVLIDVRRNDYEGGSIRGSINIPAQSFYTTIPSWYALFKAAGVKRAIWYCNSSRGRGTRSALWFQDYIDDNNDAELKTMILVDGIKGWATSGDEYVERMDEYVEGYWKSKIGTAQIEIVDKKEYFCVD</sequence>
<dbReference type="PANTHER" id="PTHR10828">
    <property type="entry name" value="M-PHASE INDUCER PHOSPHATASE DUAL SPECIFICITY PHOSPHATASE CDC25"/>
    <property type="match status" value="1"/>
</dbReference>
<dbReference type="RefSeq" id="XP_011121094.1">
    <property type="nucleotide sequence ID" value="XM_011122792.1"/>
</dbReference>
<dbReference type="GO" id="GO:0005737">
    <property type="term" value="C:cytoplasm"/>
    <property type="evidence" value="ECO:0007669"/>
    <property type="project" value="TreeGrafter"/>
</dbReference>
<gene>
    <name evidence="2" type="ORF">AOL_s00076g239</name>
</gene>
<name>G1X9D2_ARTOA</name>
<dbReference type="Proteomes" id="UP000008784">
    <property type="component" value="Unassembled WGS sequence"/>
</dbReference>
<dbReference type="Pfam" id="PF00581">
    <property type="entry name" value="Rhodanese"/>
    <property type="match status" value="1"/>
</dbReference>
<proteinExistence type="predicted"/>
<protein>
    <recommendedName>
        <fullName evidence="1">Rhodanese domain-containing protein</fullName>
    </recommendedName>
</protein>
<dbReference type="EMBL" id="ADOT01000125">
    <property type="protein sequence ID" value="EGX50164.1"/>
    <property type="molecule type" value="Genomic_DNA"/>
</dbReference>